<feature type="domain" description="RRM" evidence="4">
    <location>
        <begin position="13"/>
        <end position="90"/>
    </location>
</feature>
<evidence type="ECO:0000313" key="5">
    <source>
        <dbReference type="EMBL" id="CAJ1401977.1"/>
    </source>
</evidence>
<dbReference type="InterPro" id="IPR012677">
    <property type="entry name" value="Nucleotide-bd_a/b_plait_sf"/>
</dbReference>
<protein>
    <recommendedName>
        <fullName evidence="4">RRM domain-containing protein</fullName>
    </recommendedName>
</protein>
<dbReference type="SUPFAM" id="SSF54928">
    <property type="entry name" value="RNA-binding domain, RBD"/>
    <property type="match status" value="4"/>
</dbReference>
<evidence type="ECO:0000256" key="2">
    <source>
        <dbReference type="PROSITE-ProRule" id="PRU00176"/>
    </source>
</evidence>
<gene>
    <name evidence="5" type="ORF">EVOR1521_LOCUS24978</name>
</gene>
<dbReference type="Pfam" id="PF00076">
    <property type="entry name" value="RRM_1"/>
    <property type="match status" value="3"/>
</dbReference>
<dbReference type="InterPro" id="IPR000504">
    <property type="entry name" value="RRM_dom"/>
</dbReference>
<reference evidence="5" key="1">
    <citation type="submission" date="2023-08" db="EMBL/GenBank/DDBJ databases">
        <authorList>
            <person name="Chen Y."/>
            <person name="Shah S."/>
            <person name="Dougan E. K."/>
            <person name="Thang M."/>
            <person name="Chan C."/>
        </authorList>
    </citation>
    <scope>NUCLEOTIDE SEQUENCE</scope>
</reference>
<dbReference type="Proteomes" id="UP001178507">
    <property type="component" value="Unassembled WGS sequence"/>
</dbReference>
<dbReference type="Gene3D" id="3.30.70.330">
    <property type="match status" value="4"/>
</dbReference>
<name>A0AA36NCE1_9DINO</name>
<accession>A0AA36NCE1</accession>
<organism evidence="5 6">
    <name type="scientific">Effrenium voratum</name>
    <dbReference type="NCBI Taxonomy" id="2562239"/>
    <lineage>
        <taxon>Eukaryota</taxon>
        <taxon>Sar</taxon>
        <taxon>Alveolata</taxon>
        <taxon>Dinophyceae</taxon>
        <taxon>Suessiales</taxon>
        <taxon>Symbiodiniaceae</taxon>
        <taxon>Effrenium</taxon>
    </lineage>
</organism>
<sequence>MLPALLANGSANSNLYVSGLPPSTSEEMCRQLFREFGEVASVRTFYGKTPTAPSYGFVKFKTDAMALAAITGMNGREFNGHVMSVRLANNDTTGPYPRTPPPQPMQTSGGTNLYVSGLPPDLDEARMKELFQKHGNVVSVKLAREARIYKQYGFVHYTVPEEAEAAINAMHNRIIDRDYQLTVKYANSSEKNWRDSIPGMPGMLGMPGMPGMAAAPPPVASTGAWSGTSPAAGLPGEGREDKVATVHITGLPPGTSADQLQSFFGAYGQVNAKVLDDGSQGSPATALLRLPPADAERLVTDFDGHVLQGLERPLSVRVTDSRESWGPEREEKSSARWEPYKASEGPPPPKATGPPGPSIASSEFMVAISETVSRVKGFRPVLPHTMDPTNLYIKGLPSNADELYLYSIFSPFGAIQSVRLLRDSITGLCTGAALLKFGQTEDAELAIRTLSGNKLPDGVVLDVTVKTVRA</sequence>
<evidence type="ECO:0000256" key="3">
    <source>
        <dbReference type="SAM" id="MobiDB-lite"/>
    </source>
</evidence>
<dbReference type="AlphaFoldDB" id="A0AA36NCE1"/>
<feature type="domain" description="RRM" evidence="4">
    <location>
        <begin position="389"/>
        <end position="468"/>
    </location>
</feature>
<dbReference type="EMBL" id="CAUJNA010003436">
    <property type="protein sequence ID" value="CAJ1401977.1"/>
    <property type="molecule type" value="Genomic_DNA"/>
</dbReference>
<keyword evidence="1 2" id="KW-0694">RNA-binding</keyword>
<evidence type="ECO:0000256" key="1">
    <source>
        <dbReference type="ARBA" id="ARBA00022884"/>
    </source>
</evidence>
<evidence type="ECO:0000259" key="4">
    <source>
        <dbReference type="PROSITE" id="PS50102"/>
    </source>
</evidence>
<keyword evidence="6" id="KW-1185">Reference proteome</keyword>
<proteinExistence type="predicted"/>
<dbReference type="SMART" id="SM00360">
    <property type="entry name" value="RRM"/>
    <property type="match status" value="4"/>
</dbReference>
<dbReference type="GO" id="GO:0003729">
    <property type="term" value="F:mRNA binding"/>
    <property type="evidence" value="ECO:0007669"/>
    <property type="project" value="TreeGrafter"/>
</dbReference>
<dbReference type="PROSITE" id="PS50102">
    <property type="entry name" value="RRM"/>
    <property type="match status" value="3"/>
</dbReference>
<feature type="domain" description="RRM" evidence="4">
    <location>
        <begin position="111"/>
        <end position="188"/>
    </location>
</feature>
<dbReference type="CDD" id="cd00590">
    <property type="entry name" value="RRM_SF"/>
    <property type="match status" value="3"/>
</dbReference>
<dbReference type="PANTHER" id="PTHR48025:SF1">
    <property type="entry name" value="RRM DOMAIN-CONTAINING PROTEIN"/>
    <property type="match status" value="1"/>
</dbReference>
<dbReference type="PANTHER" id="PTHR48025">
    <property type="entry name" value="OS02G0815200 PROTEIN"/>
    <property type="match status" value="1"/>
</dbReference>
<feature type="compositionally biased region" description="Basic and acidic residues" evidence="3">
    <location>
        <begin position="319"/>
        <end position="341"/>
    </location>
</feature>
<dbReference type="InterPro" id="IPR050502">
    <property type="entry name" value="Euk_RNA-bind_prot"/>
</dbReference>
<feature type="region of interest" description="Disordered" evidence="3">
    <location>
        <begin position="318"/>
        <end position="360"/>
    </location>
</feature>
<comment type="caution">
    <text evidence="5">The sequence shown here is derived from an EMBL/GenBank/DDBJ whole genome shotgun (WGS) entry which is preliminary data.</text>
</comment>
<feature type="compositionally biased region" description="Pro residues" evidence="3">
    <location>
        <begin position="345"/>
        <end position="357"/>
    </location>
</feature>
<dbReference type="InterPro" id="IPR035979">
    <property type="entry name" value="RBD_domain_sf"/>
</dbReference>
<evidence type="ECO:0000313" key="6">
    <source>
        <dbReference type="Proteomes" id="UP001178507"/>
    </source>
</evidence>